<comment type="catalytic activity">
    <reaction evidence="12">
        <text>ATP + H2O = ADP + phosphate + H(+)</text>
        <dbReference type="Rhea" id="RHEA:13065"/>
        <dbReference type="ChEBI" id="CHEBI:15377"/>
        <dbReference type="ChEBI" id="CHEBI:15378"/>
        <dbReference type="ChEBI" id="CHEBI:30616"/>
        <dbReference type="ChEBI" id="CHEBI:43474"/>
        <dbReference type="ChEBI" id="CHEBI:456216"/>
    </reaction>
</comment>
<feature type="transmembrane region" description="Helical" evidence="14">
    <location>
        <begin position="289"/>
        <end position="308"/>
    </location>
</feature>
<evidence type="ECO:0000256" key="8">
    <source>
        <dbReference type="ARBA" id="ARBA00022842"/>
    </source>
</evidence>
<feature type="transmembrane region" description="Helical" evidence="14">
    <location>
        <begin position="106"/>
        <end position="127"/>
    </location>
</feature>
<feature type="transmembrane region" description="Helical" evidence="14">
    <location>
        <begin position="320"/>
        <end position="344"/>
    </location>
</feature>
<gene>
    <name evidence="17" type="ORF">GUITHDRAFT_63632</name>
</gene>
<accession>L1K0F9</accession>
<dbReference type="PANTHER" id="PTHR45630">
    <property type="entry name" value="CATION-TRANSPORTING ATPASE-RELATED"/>
    <property type="match status" value="1"/>
</dbReference>
<feature type="transmembrane region" description="Helical" evidence="14">
    <location>
        <begin position="856"/>
        <end position="874"/>
    </location>
</feature>
<feature type="compositionally biased region" description="Low complexity" evidence="13">
    <location>
        <begin position="401"/>
        <end position="422"/>
    </location>
</feature>
<feature type="transmembrane region" description="Helical" evidence="14">
    <location>
        <begin position="975"/>
        <end position="996"/>
    </location>
</feature>
<dbReference type="Pfam" id="PF00690">
    <property type="entry name" value="Cation_ATPase_N"/>
    <property type="match status" value="1"/>
</dbReference>
<dbReference type="KEGG" id="gtt:GUITHDRAFT_63632"/>
<dbReference type="InterPro" id="IPR059000">
    <property type="entry name" value="ATPase_P-type_domA"/>
</dbReference>
<dbReference type="InterPro" id="IPR001757">
    <property type="entry name" value="P_typ_ATPase"/>
</dbReference>
<dbReference type="SFLD" id="SFLDG00002">
    <property type="entry name" value="C1.7:_P-type_atpase_like"/>
    <property type="match status" value="1"/>
</dbReference>
<dbReference type="GeneID" id="17311361"/>
<evidence type="ECO:0000313" key="19">
    <source>
        <dbReference type="Proteomes" id="UP000011087"/>
    </source>
</evidence>
<keyword evidence="19" id="KW-1185">Reference proteome</keyword>
<dbReference type="InterPro" id="IPR006544">
    <property type="entry name" value="P-type_TPase_V"/>
</dbReference>
<reference evidence="18" key="3">
    <citation type="submission" date="2015-06" db="UniProtKB">
        <authorList>
            <consortium name="EnsemblProtists"/>
        </authorList>
    </citation>
    <scope>IDENTIFICATION</scope>
</reference>
<dbReference type="Proteomes" id="UP000011087">
    <property type="component" value="Unassembled WGS sequence"/>
</dbReference>
<dbReference type="RefSeq" id="XP_005841286.1">
    <property type="nucleotide sequence ID" value="XM_005841229.1"/>
</dbReference>
<evidence type="ECO:0000256" key="1">
    <source>
        <dbReference type="ARBA" id="ARBA00004141"/>
    </source>
</evidence>
<dbReference type="FunFam" id="1.20.1110.10:FF:000023">
    <property type="entry name" value="Cation-transporting ATPase"/>
    <property type="match status" value="1"/>
</dbReference>
<feature type="transmembrane region" description="Helical" evidence="14">
    <location>
        <begin position="894"/>
        <end position="915"/>
    </location>
</feature>
<dbReference type="InterPro" id="IPR023299">
    <property type="entry name" value="ATPase_P-typ_cyto_dom_N"/>
</dbReference>
<dbReference type="eggNOG" id="KOG0208">
    <property type="taxonomic scope" value="Eukaryota"/>
</dbReference>
<name>L1K0F9_GUITC</name>
<dbReference type="SFLD" id="SFLDF00027">
    <property type="entry name" value="p-type_atpase"/>
    <property type="match status" value="1"/>
</dbReference>
<keyword evidence="6" id="KW-0547">Nucleotide-binding</keyword>
<comment type="similarity">
    <text evidence="2">Belongs to the cation transport ATPase (P-type) (TC 3.A.3) family. Type V subfamily.</text>
</comment>
<evidence type="ECO:0000256" key="10">
    <source>
        <dbReference type="ARBA" id="ARBA00022989"/>
    </source>
</evidence>
<feature type="domain" description="P-type ATPase A" evidence="15">
    <location>
        <begin position="152"/>
        <end position="274"/>
    </location>
</feature>
<sequence length="999" mass="109787">MQRVEDETETSLSSFFLYRSLRYFQIGGSSFLPACFNINAHLDYIRDTTSQGLTTGEVKKRKRIFGLNELHVPLKSSLSLLLDEVLNPFYVFQVFSIFIWLIDGYTYYACAIAIMSIVSAVSSTYTTRRNLMRIRRMAEVRQTVTVYRQLALRREENYVEVDVSDLVPGDILILNGSMAAPCDLLLVRGSCVVDESMLTGESVPILKSPPSCEELQEAERRKEDKLSCDKCLCASLVRGGTKITEVISAPGVQASAVVVRTGYLTAKGQLVRSILISGSAKMQFYRDSLLFVAGLAVVAVLGFFLSLSRMLTFGVTLQDLIIRACDIITITVPPALPAALVIGLEIAMVRLRAQQIFCSSPVRVNAAGQLDVVCFDKTGTLTEDRVHLLRSFSLAEILSSSSYSSSSPSCSLPSSPSSLSASRTPQDATPSLSSSQQDHNLLACMSCCHDLTRTAEGLVGDPLDEEVFARTGCKLELASRKAEEGKEGESETGEEQEHVDVVHFERAGLKLVDEEQGRQVEDVSAAVLLRRFRFTSELKRCSCVAELACSRAPVRWIFVKGAPEVIFQLCLPSSLPPSAFMLLRSLAEDGKRVIACAHRSMREDEATEGIERRQIERDLVFCGLLVFENPIKSDSLPSILQLQAANIRCSMVTGDHVLTALSAARACRMVEERRAVLVALAPDKEGGTRANEEGVEEEEEKEEEEQCKKGDVAVAMTGDTFDLLLLILLQDDLDSLPARILLSRAVVYARMSPLQKQKLIEFLKVQENLMVGFCGDGANDCGALKAAHVGLSLSPAEASAAAPFTSSCPSIRGMVTLVREGRAALACSVSCFKFMAMYSLIQSISVLWLYQTNSTLSDAQFLWIDMFLILPFTVSMPRTRARATLLPILVKTHLASLQVLLSMLGQCVLCVTFQVPSSLLHPSPLLHRPIRSDTKENILSEETSVTFLLSLFQYLAAALVFNLSNKLRMPLYSNITLMLNFLVALLSSLLILFALGKSM</sequence>
<dbReference type="InterPro" id="IPR044492">
    <property type="entry name" value="P_typ_ATPase_HD_dom"/>
</dbReference>
<evidence type="ECO:0000313" key="17">
    <source>
        <dbReference type="EMBL" id="EKX54306.1"/>
    </source>
</evidence>
<dbReference type="PRINTS" id="PR00119">
    <property type="entry name" value="CATATPASE"/>
</dbReference>
<dbReference type="SUPFAM" id="SSF81653">
    <property type="entry name" value="Calcium ATPase, transduction domain A"/>
    <property type="match status" value="1"/>
</dbReference>
<dbReference type="OrthoDB" id="48943at2759"/>
<dbReference type="NCBIfam" id="TIGR01494">
    <property type="entry name" value="ATPase_P-type"/>
    <property type="match status" value="1"/>
</dbReference>
<dbReference type="InterPro" id="IPR004014">
    <property type="entry name" value="ATPase_P-typ_cation-transptr_N"/>
</dbReference>
<evidence type="ECO:0000256" key="9">
    <source>
        <dbReference type="ARBA" id="ARBA00022967"/>
    </source>
</evidence>
<feature type="transmembrane region" description="Helical" evidence="14">
    <location>
        <begin position="945"/>
        <end position="963"/>
    </location>
</feature>
<evidence type="ECO:0000256" key="11">
    <source>
        <dbReference type="ARBA" id="ARBA00023136"/>
    </source>
</evidence>
<dbReference type="SFLD" id="SFLDS00003">
    <property type="entry name" value="Haloacid_Dehalogenase"/>
    <property type="match status" value="1"/>
</dbReference>
<dbReference type="InterPro" id="IPR008250">
    <property type="entry name" value="ATPase_P-typ_transduc_dom_A_sf"/>
</dbReference>
<feature type="domain" description="Cation-transporting P-type ATPase N-terminal" evidence="16">
    <location>
        <begin position="48"/>
        <end position="99"/>
    </location>
</feature>
<evidence type="ECO:0000259" key="16">
    <source>
        <dbReference type="Pfam" id="PF00690"/>
    </source>
</evidence>
<dbReference type="GO" id="GO:0016020">
    <property type="term" value="C:membrane"/>
    <property type="evidence" value="ECO:0007669"/>
    <property type="project" value="UniProtKB-SubCell"/>
</dbReference>
<feature type="region of interest" description="Disordered" evidence="13">
    <location>
        <begin position="401"/>
        <end position="435"/>
    </location>
</feature>
<evidence type="ECO:0000256" key="5">
    <source>
        <dbReference type="ARBA" id="ARBA00022723"/>
    </source>
</evidence>
<keyword evidence="11 14" id="KW-0472">Membrane</keyword>
<keyword evidence="9" id="KW-1278">Translocase</keyword>
<feature type="transmembrane region" description="Helical" evidence="14">
    <location>
        <begin position="823"/>
        <end position="850"/>
    </location>
</feature>
<dbReference type="Gene3D" id="3.40.1110.10">
    <property type="entry name" value="Calcium-transporting ATPase, cytoplasmic domain N"/>
    <property type="match status" value="1"/>
</dbReference>
<dbReference type="Pfam" id="PF00122">
    <property type="entry name" value="E1-E2_ATPase"/>
    <property type="match status" value="1"/>
</dbReference>
<dbReference type="Gene3D" id="3.40.50.1000">
    <property type="entry name" value="HAD superfamily/HAD-like"/>
    <property type="match status" value="1"/>
</dbReference>
<dbReference type="GO" id="GO:0016887">
    <property type="term" value="F:ATP hydrolysis activity"/>
    <property type="evidence" value="ECO:0007669"/>
    <property type="project" value="InterPro"/>
</dbReference>
<evidence type="ECO:0000256" key="13">
    <source>
        <dbReference type="SAM" id="MobiDB-lite"/>
    </source>
</evidence>
<keyword evidence="7" id="KW-0067">ATP-binding</keyword>
<dbReference type="OMA" id="TTWEMAV"/>
<evidence type="ECO:0000256" key="7">
    <source>
        <dbReference type="ARBA" id="ARBA00022840"/>
    </source>
</evidence>
<dbReference type="GO" id="GO:0005524">
    <property type="term" value="F:ATP binding"/>
    <property type="evidence" value="ECO:0007669"/>
    <property type="project" value="UniProtKB-KW"/>
</dbReference>
<dbReference type="AlphaFoldDB" id="L1K0F9"/>
<evidence type="ECO:0000256" key="3">
    <source>
        <dbReference type="ARBA" id="ARBA00022553"/>
    </source>
</evidence>
<dbReference type="EnsemblProtists" id="EKX54306">
    <property type="protein sequence ID" value="EKX54306"/>
    <property type="gene ID" value="GUITHDRAFT_63632"/>
</dbReference>
<dbReference type="EMBL" id="JH992967">
    <property type="protein sequence ID" value="EKX54306.1"/>
    <property type="molecule type" value="Genomic_DNA"/>
</dbReference>
<dbReference type="GO" id="GO:0140358">
    <property type="term" value="F:P-type transmembrane transporter activity"/>
    <property type="evidence" value="ECO:0007669"/>
    <property type="project" value="InterPro"/>
</dbReference>
<proteinExistence type="inferred from homology"/>
<dbReference type="InterPro" id="IPR036412">
    <property type="entry name" value="HAD-like_sf"/>
</dbReference>
<dbReference type="PaxDb" id="55529-EKX54306"/>
<dbReference type="GO" id="GO:0046872">
    <property type="term" value="F:metal ion binding"/>
    <property type="evidence" value="ECO:0007669"/>
    <property type="project" value="UniProtKB-KW"/>
</dbReference>
<evidence type="ECO:0000313" key="18">
    <source>
        <dbReference type="EnsemblProtists" id="EKX54306"/>
    </source>
</evidence>
<dbReference type="GO" id="GO:0019829">
    <property type="term" value="F:ATPase-coupled monoatomic cation transmembrane transporter activity"/>
    <property type="evidence" value="ECO:0007669"/>
    <property type="project" value="TreeGrafter"/>
</dbReference>
<dbReference type="NCBIfam" id="TIGR01657">
    <property type="entry name" value="P-ATPase-V"/>
    <property type="match status" value="1"/>
</dbReference>
<protein>
    <submittedName>
        <fullName evidence="17 18">Uncharacterized protein</fullName>
    </submittedName>
</protein>
<evidence type="ECO:0000256" key="14">
    <source>
        <dbReference type="SAM" id="Phobius"/>
    </source>
</evidence>
<dbReference type="InterPro" id="IPR023214">
    <property type="entry name" value="HAD_sf"/>
</dbReference>
<dbReference type="PROSITE" id="PS00154">
    <property type="entry name" value="ATPASE_E1_E2"/>
    <property type="match status" value="1"/>
</dbReference>
<dbReference type="Gene3D" id="2.70.150.10">
    <property type="entry name" value="Calcium-transporting ATPase, cytoplasmic transduction domain A"/>
    <property type="match status" value="1"/>
</dbReference>
<keyword evidence="8" id="KW-0460">Magnesium</keyword>
<dbReference type="InterPro" id="IPR018303">
    <property type="entry name" value="ATPase_P-typ_P_site"/>
</dbReference>
<evidence type="ECO:0000256" key="2">
    <source>
        <dbReference type="ARBA" id="ARBA00006000"/>
    </source>
</evidence>
<comment type="subcellular location">
    <subcellularLocation>
        <location evidence="1">Membrane</location>
        <topology evidence="1">Multi-pass membrane protein</topology>
    </subcellularLocation>
</comment>
<evidence type="ECO:0000256" key="6">
    <source>
        <dbReference type="ARBA" id="ARBA00022741"/>
    </source>
</evidence>
<evidence type="ECO:0000259" key="15">
    <source>
        <dbReference type="Pfam" id="PF00122"/>
    </source>
</evidence>
<dbReference type="STRING" id="905079.L1K0F9"/>
<dbReference type="InterPro" id="IPR023298">
    <property type="entry name" value="ATPase_P-typ_TM_dom_sf"/>
</dbReference>
<dbReference type="SUPFAM" id="SSF56784">
    <property type="entry name" value="HAD-like"/>
    <property type="match status" value="1"/>
</dbReference>
<keyword evidence="10 14" id="KW-1133">Transmembrane helix</keyword>
<evidence type="ECO:0000256" key="4">
    <source>
        <dbReference type="ARBA" id="ARBA00022692"/>
    </source>
</evidence>
<keyword evidence="4 14" id="KW-0812">Transmembrane</keyword>
<organism evidence="17">
    <name type="scientific">Guillardia theta (strain CCMP2712)</name>
    <name type="common">Cryptophyte</name>
    <dbReference type="NCBI Taxonomy" id="905079"/>
    <lineage>
        <taxon>Eukaryota</taxon>
        <taxon>Cryptophyceae</taxon>
        <taxon>Pyrenomonadales</taxon>
        <taxon>Geminigeraceae</taxon>
        <taxon>Guillardia</taxon>
    </lineage>
</organism>
<reference evidence="17 19" key="1">
    <citation type="journal article" date="2012" name="Nature">
        <title>Algal genomes reveal evolutionary mosaicism and the fate of nucleomorphs.</title>
        <authorList>
            <consortium name="DOE Joint Genome Institute"/>
            <person name="Curtis B.A."/>
            <person name="Tanifuji G."/>
            <person name="Burki F."/>
            <person name="Gruber A."/>
            <person name="Irimia M."/>
            <person name="Maruyama S."/>
            <person name="Arias M.C."/>
            <person name="Ball S.G."/>
            <person name="Gile G.H."/>
            <person name="Hirakawa Y."/>
            <person name="Hopkins J.F."/>
            <person name="Kuo A."/>
            <person name="Rensing S.A."/>
            <person name="Schmutz J."/>
            <person name="Symeonidi A."/>
            <person name="Elias M."/>
            <person name="Eveleigh R.J."/>
            <person name="Herman E.K."/>
            <person name="Klute M.J."/>
            <person name="Nakayama T."/>
            <person name="Obornik M."/>
            <person name="Reyes-Prieto A."/>
            <person name="Armbrust E.V."/>
            <person name="Aves S.J."/>
            <person name="Beiko R.G."/>
            <person name="Coutinho P."/>
            <person name="Dacks J.B."/>
            <person name="Durnford D.G."/>
            <person name="Fast N.M."/>
            <person name="Green B.R."/>
            <person name="Grisdale C.J."/>
            <person name="Hempel F."/>
            <person name="Henrissat B."/>
            <person name="Hoppner M.P."/>
            <person name="Ishida K."/>
            <person name="Kim E."/>
            <person name="Koreny L."/>
            <person name="Kroth P.G."/>
            <person name="Liu Y."/>
            <person name="Malik S.B."/>
            <person name="Maier U.G."/>
            <person name="McRose D."/>
            <person name="Mock T."/>
            <person name="Neilson J.A."/>
            <person name="Onodera N.T."/>
            <person name="Poole A.M."/>
            <person name="Pritham E.J."/>
            <person name="Richards T.A."/>
            <person name="Rocap G."/>
            <person name="Roy S.W."/>
            <person name="Sarai C."/>
            <person name="Schaack S."/>
            <person name="Shirato S."/>
            <person name="Slamovits C.H."/>
            <person name="Spencer D.F."/>
            <person name="Suzuki S."/>
            <person name="Worden A.Z."/>
            <person name="Zauner S."/>
            <person name="Barry K."/>
            <person name="Bell C."/>
            <person name="Bharti A.K."/>
            <person name="Crow J.A."/>
            <person name="Grimwood J."/>
            <person name="Kramer R."/>
            <person name="Lindquist E."/>
            <person name="Lucas S."/>
            <person name="Salamov A."/>
            <person name="McFadden G.I."/>
            <person name="Lane C.E."/>
            <person name="Keeling P.J."/>
            <person name="Gray M.W."/>
            <person name="Grigoriev I.V."/>
            <person name="Archibald J.M."/>
        </authorList>
    </citation>
    <scope>NUCLEOTIDE SEQUENCE</scope>
    <source>
        <strain evidence="17 19">CCMP2712</strain>
    </source>
</reference>
<reference evidence="19" key="2">
    <citation type="submission" date="2012-11" db="EMBL/GenBank/DDBJ databases">
        <authorList>
            <person name="Kuo A."/>
            <person name="Curtis B.A."/>
            <person name="Tanifuji G."/>
            <person name="Burki F."/>
            <person name="Gruber A."/>
            <person name="Irimia M."/>
            <person name="Maruyama S."/>
            <person name="Arias M.C."/>
            <person name="Ball S.G."/>
            <person name="Gile G.H."/>
            <person name="Hirakawa Y."/>
            <person name="Hopkins J.F."/>
            <person name="Rensing S.A."/>
            <person name="Schmutz J."/>
            <person name="Symeonidi A."/>
            <person name="Elias M."/>
            <person name="Eveleigh R.J."/>
            <person name="Herman E.K."/>
            <person name="Klute M.J."/>
            <person name="Nakayama T."/>
            <person name="Obornik M."/>
            <person name="Reyes-Prieto A."/>
            <person name="Armbrust E.V."/>
            <person name="Aves S.J."/>
            <person name="Beiko R.G."/>
            <person name="Coutinho P."/>
            <person name="Dacks J.B."/>
            <person name="Durnford D.G."/>
            <person name="Fast N.M."/>
            <person name="Green B.R."/>
            <person name="Grisdale C."/>
            <person name="Hempe F."/>
            <person name="Henrissat B."/>
            <person name="Hoppner M.P."/>
            <person name="Ishida K.-I."/>
            <person name="Kim E."/>
            <person name="Koreny L."/>
            <person name="Kroth P.G."/>
            <person name="Liu Y."/>
            <person name="Malik S.-B."/>
            <person name="Maier U.G."/>
            <person name="McRose D."/>
            <person name="Mock T."/>
            <person name="Neilson J.A."/>
            <person name="Onodera N.T."/>
            <person name="Poole A.M."/>
            <person name="Pritham E.J."/>
            <person name="Richards T.A."/>
            <person name="Rocap G."/>
            <person name="Roy S.W."/>
            <person name="Sarai C."/>
            <person name="Schaack S."/>
            <person name="Shirato S."/>
            <person name="Slamovits C.H."/>
            <person name="Spencer D.F."/>
            <person name="Suzuki S."/>
            <person name="Worden A.Z."/>
            <person name="Zauner S."/>
            <person name="Barry K."/>
            <person name="Bell C."/>
            <person name="Bharti A.K."/>
            <person name="Crow J.A."/>
            <person name="Grimwood J."/>
            <person name="Kramer R."/>
            <person name="Lindquist E."/>
            <person name="Lucas S."/>
            <person name="Salamov A."/>
            <person name="McFadden G.I."/>
            <person name="Lane C.E."/>
            <person name="Keeling P.J."/>
            <person name="Gray M.W."/>
            <person name="Grigoriev I.V."/>
            <person name="Archibald J.M."/>
        </authorList>
    </citation>
    <scope>NUCLEOTIDE SEQUENCE</scope>
    <source>
        <strain evidence="19">CCMP2712</strain>
    </source>
</reference>
<feature type="compositionally biased region" description="Polar residues" evidence="13">
    <location>
        <begin position="423"/>
        <end position="435"/>
    </location>
</feature>
<dbReference type="PANTHER" id="PTHR45630:SF8">
    <property type="entry name" value="CATION-TRANSPORTING ATPASE"/>
    <property type="match status" value="1"/>
</dbReference>
<dbReference type="SUPFAM" id="SSF81665">
    <property type="entry name" value="Calcium ATPase, transmembrane domain M"/>
    <property type="match status" value="1"/>
</dbReference>
<dbReference type="Gene3D" id="1.20.1110.10">
    <property type="entry name" value="Calcium-transporting ATPase, transmembrane domain"/>
    <property type="match status" value="1"/>
</dbReference>
<keyword evidence="3" id="KW-0597">Phosphoprotein</keyword>
<dbReference type="HOGENOM" id="CLU_001828_0_0_1"/>
<keyword evidence="5" id="KW-0479">Metal-binding</keyword>
<evidence type="ECO:0000256" key="12">
    <source>
        <dbReference type="ARBA" id="ARBA00049360"/>
    </source>
</evidence>